<dbReference type="KEGG" id="srum:GPZ88_00860"/>
<accession>A0A6G8HY37</accession>
<sequence>MNVTIEDYLDGHVFSGYKGEWPLIILKKAGKRYNYDDVDIDDFYGDYVDNVSVDVDANEFGICLSVIIELED</sequence>
<dbReference type="Proteomes" id="UP000503166">
    <property type="component" value="Chromosome"/>
</dbReference>
<proteinExistence type="predicted"/>
<dbReference type="AlphaFoldDB" id="A0A6G8HY37"/>
<gene>
    <name evidence="1" type="ORF">GPZ88_00860</name>
</gene>
<reference evidence="1 2" key="1">
    <citation type="submission" date="2019-12" db="EMBL/GenBank/DDBJ databases">
        <title>Complete genome sequence of Streptococcus sp. CNU G2 isolated frome Bos taurus coreanae.</title>
        <authorList>
            <person name="Park S.Y."/>
            <person name="Kim J.H."/>
            <person name="Seo S.W."/>
        </authorList>
    </citation>
    <scope>NUCLEOTIDE SEQUENCE [LARGE SCALE GENOMIC DNA]</scope>
    <source>
        <strain evidence="1 2">CNU G2</strain>
    </source>
</reference>
<dbReference type="RefSeq" id="WP_166042994.1">
    <property type="nucleotide sequence ID" value="NZ_CP046919.1"/>
</dbReference>
<evidence type="ECO:0000313" key="2">
    <source>
        <dbReference type="Proteomes" id="UP000503166"/>
    </source>
</evidence>
<dbReference type="EMBL" id="CP046919">
    <property type="protein sequence ID" value="QIM45691.1"/>
    <property type="molecule type" value="Genomic_DNA"/>
</dbReference>
<evidence type="ECO:0000313" key="1">
    <source>
        <dbReference type="EMBL" id="QIM45691.1"/>
    </source>
</evidence>
<protein>
    <submittedName>
        <fullName evidence="1">Uncharacterized protein</fullName>
    </submittedName>
</protein>
<name>A0A6G8HY37_9STRE</name>
<organism evidence="1 2">
    <name type="scientific">Streptococcus ruminicola</name>
    <dbReference type="NCBI Taxonomy" id="2686210"/>
    <lineage>
        <taxon>Bacteria</taxon>
        <taxon>Bacillati</taxon>
        <taxon>Bacillota</taxon>
        <taxon>Bacilli</taxon>
        <taxon>Lactobacillales</taxon>
        <taxon>Streptococcaceae</taxon>
        <taxon>Streptococcus</taxon>
    </lineage>
</organism>